<feature type="region of interest" description="Disordered" evidence="1">
    <location>
        <begin position="1"/>
        <end position="21"/>
    </location>
</feature>
<proteinExistence type="predicted"/>
<sequence length="122" mass="12628">MVSAQKVETGKAARSQSDNGKKYACKACGIIRVGCPRRQQMFECGGNPKIHGRYAEIGLTEQMGNQGGGAACQCFDGGIDGRFGRIPQIVGNTPGHSQANAINSSSHGFSWVLAGGRASGGV</sequence>
<protein>
    <submittedName>
        <fullName evidence="2">Uncharacterized protein</fullName>
    </submittedName>
</protein>
<organism evidence="2">
    <name type="scientific">Neisseria gonorrhoeae</name>
    <dbReference type="NCBI Taxonomy" id="485"/>
    <lineage>
        <taxon>Bacteria</taxon>
        <taxon>Pseudomonadati</taxon>
        <taxon>Pseudomonadota</taxon>
        <taxon>Betaproteobacteria</taxon>
        <taxon>Neisseriales</taxon>
        <taxon>Neisseriaceae</taxon>
        <taxon>Neisseria</taxon>
    </lineage>
</organism>
<gene>
    <name evidence="2" type="ORF">NCTC11421_03009</name>
</gene>
<evidence type="ECO:0000256" key="1">
    <source>
        <dbReference type="SAM" id="MobiDB-lite"/>
    </source>
</evidence>
<name>A0A378W0M0_NEIGO</name>
<dbReference type="EMBL" id="UGRI01000001">
    <property type="protein sequence ID" value="SUA25001.1"/>
    <property type="molecule type" value="Genomic_DNA"/>
</dbReference>
<accession>A0A378W0M0</accession>
<dbReference type="AlphaFoldDB" id="A0A378W0M0"/>
<evidence type="ECO:0000313" key="2">
    <source>
        <dbReference type="EMBL" id="SUA25001.1"/>
    </source>
</evidence>
<reference evidence="2" key="1">
    <citation type="submission" date="2018-06" db="EMBL/GenBank/DDBJ databases">
        <authorList>
            <consortium name="Pathogen Informatics"/>
            <person name="Doyle S."/>
        </authorList>
    </citation>
    <scope>NUCLEOTIDE SEQUENCE [LARGE SCALE GENOMIC DNA]</scope>
    <source>
        <strain evidence="2">NCTC11421</strain>
    </source>
</reference>